<evidence type="ECO:0000256" key="1">
    <source>
        <dbReference type="SAM" id="MobiDB-lite"/>
    </source>
</evidence>
<dbReference type="AlphaFoldDB" id="A0A1J8QTB8"/>
<dbReference type="Proteomes" id="UP000183567">
    <property type="component" value="Unassembled WGS sequence"/>
</dbReference>
<keyword evidence="3" id="KW-1185">Reference proteome</keyword>
<organism evidence="2 3">
    <name type="scientific">Rhizopogon vesiculosus</name>
    <dbReference type="NCBI Taxonomy" id="180088"/>
    <lineage>
        <taxon>Eukaryota</taxon>
        <taxon>Fungi</taxon>
        <taxon>Dikarya</taxon>
        <taxon>Basidiomycota</taxon>
        <taxon>Agaricomycotina</taxon>
        <taxon>Agaricomycetes</taxon>
        <taxon>Agaricomycetidae</taxon>
        <taxon>Boletales</taxon>
        <taxon>Suillineae</taxon>
        <taxon>Rhizopogonaceae</taxon>
        <taxon>Rhizopogon</taxon>
    </lineage>
</organism>
<feature type="compositionally biased region" description="Gly residues" evidence="1">
    <location>
        <begin position="16"/>
        <end position="28"/>
    </location>
</feature>
<protein>
    <submittedName>
        <fullName evidence="2">Uncharacterized protein</fullName>
    </submittedName>
</protein>
<sequence length="69" mass="7535">MTELNSPSTSEPIRTRGGGPGKSRGGLGKYLRARGRGRGGRTAEFHKRLVLEDDKLIDLDPDSQEAKEL</sequence>
<name>A0A1J8QTB8_9AGAM</name>
<feature type="compositionally biased region" description="Polar residues" evidence="1">
    <location>
        <begin position="1"/>
        <end position="12"/>
    </location>
</feature>
<dbReference type="EMBL" id="LVVM01002471">
    <property type="protein sequence ID" value="OJA16657.1"/>
    <property type="molecule type" value="Genomic_DNA"/>
</dbReference>
<reference evidence="2 3" key="1">
    <citation type="submission" date="2016-03" db="EMBL/GenBank/DDBJ databases">
        <title>Comparative genomics of the ectomycorrhizal sister species Rhizopogon vinicolor and Rhizopogon vesiculosus (Basidiomycota: Boletales) reveals a divergence of the mating type B locus.</title>
        <authorList>
            <person name="Mujic A.B."/>
            <person name="Kuo A."/>
            <person name="Tritt A."/>
            <person name="Lipzen A."/>
            <person name="Chen C."/>
            <person name="Johnson J."/>
            <person name="Sharma A."/>
            <person name="Barry K."/>
            <person name="Grigoriev I.V."/>
            <person name="Spatafora J.W."/>
        </authorList>
    </citation>
    <scope>NUCLEOTIDE SEQUENCE [LARGE SCALE GENOMIC DNA]</scope>
    <source>
        <strain evidence="2 3">AM-OR11-056</strain>
    </source>
</reference>
<feature type="region of interest" description="Disordered" evidence="1">
    <location>
        <begin position="1"/>
        <end position="45"/>
    </location>
</feature>
<evidence type="ECO:0000313" key="3">
    <source>
        <dbReference type="Proteomes" id="UP000183567"/>
    </source>
</evidence>
<proteinExistence type="predicted"/>
<comment type="caution">
    <text evidence="2">The sequence shown here is derived from an EMBL/GenBank/DDBJ whole genome shotgun (WGS) entry which is preliminary data.</text>
</comment>
<accession>A0A1J8QTB8</accession>
<gene>
    <name evidence="2" type="ORF">AZE42_10358</name>
</gene>
<evidence type="ECO:0000313" key="2">
    <source>
        <dbReference type="EMBL" id="OJA16657.1"/>
    </source>
</evidence>